<name>A0A1I7W7S4_HETBA</name>
<proteinExistence type="predicted"/>
<keyword evidence="1" id="KW-1185">Reference proteome</keyword>
<evidence type="ECO:0000313" key="1">
    <source>
        <dbReference type="Proteomes" id="UP000095283"/>
    </source>
</evidence>
<accession>A0A1I7W7S4</accession>
<protein>
    <submittedName>
        <fullName evidence="2">Secreted protein</fullName>
    </submittedName>
</protein>
<reference evidence="2" key="1">
    <citation type="submission" date="2016-11" db="UniProtKB">
        <authorList>
            <consortium name="WormBaseParasite"/>
        </authorList>
    </citation>
    <scope>IDENTIFICATION</scope>
</reference>
<evidence type="ECO:0000313" key="2">
    <source>
        <dbReference type="WBParaSite" id="Hba_00668"/>
    </source>
</evidence>
<dbReference type="WBParaSite" id="Hba_00668">
    <property type="protein sequence ID" value="Hba_00668"/>
    <property type="gene ID" value="Hba_00668"/>
</dbReference>
<dbReference type="Proteomes" id="UP000095283">
    <property type="component" value="Unplaced"/>
</dbReference>
<organism evidence="1 2">
    <name type="scientific">Heterorhabditis bacteriophora</name>
    <name type="common">Entomopathogenic nematode worm</name>
    <dbReference type="NCBI Taxonomy" id="37862"/>
    <lineage>
        <taxon>Eukaryota</taxon>
        <taxon>Metazoa</taxon>
        <taxon>Ecdysozoa</taxon>
        <taxon>Nematoda</taxon>
        <taxon>Chromadorea</taxon>
        <taxon>Rhabditida</taxon>
        <taxon>Rhabditina</taxon>
        <taxon>Rhabditomorpha</taxon>
        <taxon>Strongyloidea</taxon>
        <taxon>Heterorhabditidae</taxon>
        <taxon>Heterorhabditis</taxon>
    </lineage>
</organism>
<dbReference type="AlphaFoldDB" id="A0A1I7W7S4"/>
<sequence length="90" mass="10259">MEDILLSLLYITLHHGSRVYACRQRDSCDAQPLAIIHLLPTHYGLTDSRLLFDILLSSGSKYLRFIMNSCQNDNYTVNKDRIGTASVKQD</sequence>